<name>A0ABR3MIL9_9TELE</name>
<organism evidence="1 2">
    <name type="scientific">Cirrhinus molitorella</name>
    <name type="common">mud carp</name>
    <dbReference type="NCBI Taxonomy" id="172907"/>
    <lineage>
        <taxon>Eukaryota</taxon>
        <taxon>Metazoa</taxon>
        <taxon>Chordata</taxon>
        <taxon>Craniata</taxon>
        <taxon>Vertebrata</taxon>
        <taxon>Euteleostomi</taxon>
        <taxon>Actinopterygii</taxon>
        <taxon>Neopterygii</taxon>
        <taxon>Teleostei</taxon>
        <taxon>Ostariophysi</taxon>
        <taxon>Cypriniformes</taxon>
        <taxon>Cyprinidae</taxon>
        <taxon>Labeoninae</taxon>
        <taxon>Labeonini</taxon>
        <taxon>Cirrhinus</taxon>
    </lineage>
</organism>
<protein>
    <submittedName>
        <fullName evidence="1">Uncharacterized protein</fullName>
    </submittedName>
</protein>
<keyword evidence="2" id="KW-1185">Reference proteome</keyword>
<gene>
    <name evidence="1" type="ORF">QQF64_002961</name>
</gene>
<evidence type="ECO:0000313" key="2">
    <source>
        <dbReference type="Proteomes" id="UP001558613"/>
    </source>
</evidence>
<accession>A0ABR3MIL9</accession>
<dbReference type="Proteomes" id="UP001558613">
    <property type="component" value="Unassembled WGS sequence"/>
</dbReference>
<proteinExistence type="predicted"/>
<evidence type="ECO:0000313" key="1">
    <source>
        <dbReference type="EMBL" id="KAL1264934.1"/>
    </source>
</evidence>
<sequence length="295" mass="32996">MGLQVAGRQRLQHAPDHLPAAVMELVIFIVFQLLIEVQSYKSPTVKASPDAIRESSSVKFSCEMPADVNSRQLICVYSLKTEPEIRSPHSDTYTIKGRPQAKLKAFASFILETDTVLLDCENTEDLKMEMCFFYINGRESSSKQSSSCQLSLTGSQISIWSGDQSSSVRIICFYTVMKGQDQKPSAHSDPVTITVQNSKSITNQQTTTTTMKTTLTTMSTAETTTYSKTLDLHSKTNLPASTAKKTIYVSVSKQQEQENPEDNENVYHLYCKPVRSNAEDHMYSWEVLGMEEGKI</sequence>
<reference evidence="1 2" key="1">
    <citation type="submission" date="2023-09" db="EMBL/GenBank/DDBJ databases">
        <authorList>
            <person name="Wang M."/>
        </authorList>
    </citation>
    <scope>NUCLEOTIDE SEQUENCE [LARGE SCALE GENOMIC DNA]</scope>
    <source>
        <strain evidence="1">GT-2023</strain>
        <tissue evidence="1">Liver</tissue>
    </source>
</reference>
<comment type="caution">
    <text evidence="1">The sequence shown here is derived from an EMBL/GenBank/DDBJ whole genome shotgun (WGS) entry which is preliminary data.</text>
</comment>
<dbReference type="EMBL" id="JAYMGO010000011">
    <property type="protein sequence ID" value="KAL1264934.1"/>
    <property type="molecule type" value="Genomic_DNA"/>
</dbReference>